<proteinExistence type="predicted"/>
<accession>A0AAV5GCJ2</accession>
<evidence type="ECO:0000313" key="2">
    <source>
        <dbReference type="EMBL" id="GJN90286.1"/>
    </source>
</evidence>
<evidence type="ECO:0000256" key="1">
    <source>
        <dbReference type="SAM" id="MobiDB-lite"/>
    </source>
</evidence>
<name>A0AAV5GCJ2_9BASI</name>
<organism evidence="2 3">
    <name type="scientific">Rhodotorula paludigena</name>
    <dbReference type="NCBI Taxonomy" id="86838"/>
    <lineage>
        <taxon>Eukaryota</taxon>
        <taxon>Fungi</taxon>
        <taxon>Dikarya</taxon>
        <taxon>Basidiomycota</taxon>
        <taxon>Pucciniomycotina</taxon>
        <taxon>Microbotryomycetes</taxon>
        <taxon>Sporidiobolales</taxon>
        <taxon>Sporidiobolaceae</taxon>
        <taxon>Rhodotorula</taxon>
    </lineage>
</organism>
<dbReference type="EMBL" id="BQKY01000006">
    <property type="protein sequence ID" value="GJN90286.1"/>
    <property type="molecule type" value="Genomic_DNA"/>
</dbReference>
<dbReference type="PANTHER" id="PTHR39475:SF1">
    <property type="entry name" value="CONIDIATION-SPECIFIC PROTEIN 6"/>
    <property type="match status" value="1"/>
</dbReference>
<dbReference type="AlphaFoldDB" id="A0AAV5GCJ2"/>
<feature type="region of interest" description="Disordered" evidence="1">
    <location>
        <begin position="1"/>
        <end position="92"/>
    </location>
</feature>
<evidence type="ECO:0000313" key="3">
    <source>
        <dbReference type="Proteomes" id="UP001342314"/>
    </source>
</evidence>
<keyword evidence="3" id="KW-1185">Reference proteome</keyword>
<feature type="compositionally biased region" description="Basic and acidic residues" evidence="1">
    <location>
        <begin position="58"/>
        <end position="69"/>
    </location>
</feature>
<gene>
    <name evidence="2" type="ORF">Rhopal_003294-T1</name>
</gene>
<protein>
    <submittedName>
        <fullName evidence="2">Uncharacterized protein</fullName>
    </submittedName>
</protein>
<feature type="compositionally biased region" description="Basic and acidic residues" evidence="1">
    <location>
        <begin position="35"/>
        <end position="49"/>
    </location>
</feature>
<dbReference type="Proteomes" id="UP001342314">
    <property type="component" value="Unassembled WGS sequence"/>
</dbReference>
<comment type="caution">
    <text evidence="2">The sequence shown here is derived from an EMBL/GenBank/DDBJ whole genome shotgun (WGS) entry which is preliminary data.</text>
</comment>
<reference evidence="2 3" key="1">
    <citation type="submission" date="2021-12" db="EMBL/GenBank/DDBJ databases">
        <title>High titer production of polyol ester of fatty acids by Rhodotorula paludigena BS15 towards product separation-free biomass refinery.</title>
        <authorList>
            <person name="Mano J."/>
            <person name="Ono H."/>
            <person name="Tanaka T."/>
            <person name="Naito K."/>
            <person name="Sushida H."/>
            <person name="Ike M."/>
            <person name="Tokuyasu K."/>
            <person name="Kitaoka M."/>
        </authorList>
    </citation>
    <scope>NUCLEOTIDE SEQUENCE [LARGE SCALE GENOMIC DNA]</scope>
    <source>
        <strain evidence="2 3">BS15</strain>
    </source>
</reference>
<sequence length="116" mass="12152">MSTIAKTEAHAGSGDLGEGYKAPQNPAEPYQQGKENSHKLLDGKDERSHANSVAAASRLDKEGKDEAKSGYEGAHIAAQSNNEPSRGAKVDAELEAEDAAILAKKDGKTDSLPGKH</sequence>
<dbReference type="PANTHER" id="PTHR39475">
    <property type="entry name" value="CONIDIATION-SPECIFIC PROTEIN 6"/>
    <property type="match status" value="1"/>
</dbReference>